<organism evidence="4 5">
    <name type="scientific">Cryptosporangium minutisporangium</name>
    <dbReference type="NCBI Taxonomy" id="113569"/>
    <lineage>
        <taxon>Bacteria</taxon>
        <taxon>Bacillati</taxon>
        <taxon>Actinomycetota</taxon>
        <taxon>Actinomycetes</taxon>
        <taxon>Cryptosporangiales</taxon>
        <taxon>Cryptosporangiaceae</taxon>
        <taxon>Cryptosporangium</taxon>
    </lineage>
</organism>
<gene>
    <name evidence="4" type="ORF">GCM10020369_37790</name>
</gene>
<sequence>MNNAGYGVFGSIEETPGERVRALFDTNVLGLLNLTRAALPVLRRQRAGHIVTMGSSADYLDTVGTLIQAASTFDGHEPGIPSGPSKRPRPRRLTQPPRCRPLGRDSVELVAYKLAHVAGELASWREVSLSTDYPSGSS</sequence>
<feature type="region of interest" description="Disordered" evidence="3">
    <location>
        <begin position="71"/>
        <end position="102"/>
    </location>
</feature>
<evidence type="ECO:0000313" key="5">
    <source>
        <dbReference type="Proteomes" id="UP001501676"/>
    </source>
</evidence>
<dbReference type="InterPro" id="IPR036291">
    <property type="entry name" value="NAD(P)-bd_dom_sf"/>
</dbReference>
<evidence type="ECO:0000313" key="4">
    <source>
        <dbReference type="EMBL" id="GAA3389069.1"/>
    </source>
</evidence>
<protein>
    <submittedName>
        <fullName evidence="4">Uncharacterized protein</fullName>
    </submittedName>
</protein>
<dbReference type="Pfam" id="PF00106">
    <property type="entry name" value="adh_short"/>
    <property type="match status" value="1"/>
</dbReference>
<evidence type="ECO:0000256" key="1">
    <source>
        <dbReference type="ARBA" id="ARBA00006484"/>
    </source>
</evidence>
<dbReference type="InterPro" id="IPR051911">
    <property type="entry name" value="SDR_oxidoreductase"/>
</dbReference>
<keyword evidence="2" id="KW-0560">Oxidoreductase</keyword>
<dbReference type="RefSeq" id="WP_345729446.1">
    <property type="nucleotide sequence ID" value="NZ_BAAAYN010000023.1"/>
</dbReference>
<accession>A0ABP6T104</accession>
<reference evidence="5" key="1">
    <citation type="journal article" date="2019" name="Int. J. Syst. Evol. Microbiol.">
        <title>The Global Catalogue of Microorganisms (GCM) 10K type strain sequencing project: providing services to taxonomists for standard genome sequencing and annotation.</title>
        <authorList>
            <consortium name="The Broad Institute Genomics Platform"/>
            <consortium name="The Broad Institute Genome Sequencing Center for Infectious Disease"/>
            <person name="Wu L."/>
            <person name="Ma J."/>
        </authorList>
    </citation>
    <scope>NUCLEOTIDE SEQUENCE [LARGE SCALE GENOMIC DNA]</scope>
    <source>
        <strain evidence="5">JCM 9458</strain>
    </source>
</reference>
<name>A0ABP6T104_9ACTN</name>
<dbReference type="PANTHER" id="PTHR43976">
    <property type="entry name" value="SHORT CHAIN DEHYDROGENASE"/>
    <property type="match status" value="1"/>
</dbReference>
<dbReference type="InterPro" id="IPR002347">
    <property type="entry name" value="SDR_fam"/>
</dbReference>
<proteinExistence type="inferred from homology"/>
<evidence type="ECO:0000256" key="2">
    <source>
        <dbReference type="ARBA" id="ARBA00023002"/>
    </source>
</evidence>
<dbReference type="Proteomes" id="UP001501676">
    <property type="component" value="Unassembled WGS sequence"/>
</dbReference>
<dbReference type="SUPFAM" id="SSF51735">
    <property type="entry name" value="NAD(P)-binding Rossmann-fold domains"/>
    <property type="match status" value="1"/>
</dbReference>
<comment type="similarity">
    <text evidence="1">Belongs to the short-chain dehydrogenases/reductases (SDR) family.</text>
</comment>
<dbReference type="Gene3D" id="3.40.50.720">
    <property type="entry name" value="NAD(P)-binding Rossmann-like Domain"/>
    <property type="match status" value="1"/>
</dbReference>
<dbReference type="EMBL" id="BAAAYN010000023">
    <property type="protein sequence ID" value="GAA3389069.1"/>
    <property type="molecule type" value="Genomic_DNA"/>
</dbReference>
<dbReference type="PANTHER" id="PTHR43976:SF16">
    <property type="entry name" value="SHORT-CHAIN DEHYDROGENASE_REDUCTASE FAMILY PROTEIN"/>
    <property type="match status" value="1"/>
</dbReference>
<keyword evidence="5" id="KW-1185">Reference proteome</keyword>
<comment type="caution">
    <text evidence="4">The sequence shown here is derived from an EMBL/GenBank/DDBJ whole genome shotgun (WGS) entry which is preliminary data.</text>
</comment>
<evidence type="ECO:0000256" key="3">
    <source>
        <dbReference type="SAM" id="MobiDB-lite"/>
    </source>
</evidence>